<evidence type="ECO:0000313" key="3">
    <source>
        <dbReference type="Proteomes" id="UP001302316"/>
    </source>
</evidence>
<name>A0AAP6MN62_9GAMM</name>
<dbReference type="Pfam" id="PF04246">
    <property type="entry name" value="RseC_MucC"/>
    <property type="match status" value="1"/>
</dbReference>
<keyword evidence="1" id="KW-0472">Membrane</keyword>
<keyword evidence="3" id="KW-1185">Reference proteome</keyword>
<dbReference type="AlphaFoldDB" id="A0AAP6MN62"/>
<sequence length="155" mass="16304">MITESGRIVRREGAVAWVEASSRRDCPRCAEGKGCGGGLLGRWLGKRLHLVQAADPAFHPEGSWVELGLEDSALLKAALGLYLPPLLGLVAGSSLAHAMGLSEWLLILAGVAGFALGLLAARRLSRGLGDRPAFLPRVIRRLPGPPPGCVRDLSA</sequence>
<dbReference type="PANTHER" id="PTHR35867:SF1">
    <property type="entry name" value="PROTEIN RSEC"/>
    <property type="match status" value="1"/>
</dbReference>
<dbReference type="PANTHER" id="PTHR35867">
    <property type="entry name" value="PROTEIN RSEC"/>
    <property type="match status" value="1"/>
</dbReference>
<dbReference type="Proteomes" id="UP001302316">
    <property type="component" value="Unassembled WGS sequence"/>
</dbReference>
<dbReference type="RefSeq" id="WP_346052212.1">
    <property type="nucleotide sequence ID" value="NZ_JAYGII010000022.1"/>
</dbReference>
<evidence type="ECO:0000256" key="1">
    <source>
        <dbReference type="SAM" id="Phobius"/>
    </source>
</evidence>
<feature type="transmembrane region" description="Helical" evidence="1">
    <location>
        <begin position="104"/>
        <end position="121"/>
    </location>
</feature>
<reference evidence="2 3" key="1">
    <citation type="submission" date="2023-12" db="EMBL/GenBank/DDBJ databases">
        <title>Whole-genome sequencing of halo(alkali)philic microorganisms from hypersaline lakes.</title>
        <authorList>
            <person name="Sorokin D.Y."/>
            <person name="Merkel A.Y."/>
            <person name="Messina E."/>
            <person name="Yakimov M."/>
        </authorList>
    </citation>
    <scope>NUCLEOTIDE SEQUENCE [LARGE SCALE GENOMIC DNA]</scope>
    <source>
        <strain evidence="2 3">AB-CW1</strain>
    </source>
</reference>
<dbReference type="PIRSF" id="PIRSF004923">
    <property type="entry name" value="RseC"/>
    <property type="match status" value="1"/>
</dbReference>
<keyword evidence="1" id="KW-0812">Transmembrane</keyword>
<protein>
    <submittedName>
        <fullName evidence="2">SoxR reducing system RseC family protein</fullName>
    </submittedName>
</protein>
<keyword evidence="1" id="KW-1133">Transmembrane helix</keyword>
<proteinExistence type="predicted"/>
<gene>
    <name evidence="2" type="ORF">VCB98_10025</name>
</gene>
<dbReference type="InterPro" id="IPR026268">
    <property type="entry name" value="RseC"/>
</dbReference>
<organism evidence="2 3">
    <name type="scientific">Natronospira elongata</name>
    <dbReference type="NCBI Taxonomy" id="3110268"/>
    <lineage>
        <taxon>Bacteria</taxon>
        <taxon>Pseudomonadati</taxon>
        <taxon>Pseudomonadota</taxon>
        <taxon>Gammaproteobacteria</taxon>
        <taxon>Natronospirales</taxon>
        <taxon>Natronospiraceae</taxon>
        <taxon>Natronospira</taxon>
    </lineage>
</organism>
<comment type="caution">
    <text evidence="2">The sequence shown here is derived from an EMBL/GenBank/DDBJ whole genome shotgun (WGS) entry which is preliminary data.</text>
</comment>
<evidence type="ECO:0000313" key="2">
    <source>
        <dbReference type="EMBL" id="MEA5446156.1"/>
    </source>
</evidence>
<dbReference type="InterPro" id="IPR007359">
    <property type="entry name" value="SigmaE_reg_RseC_MucC"/>
</dbReference>
<dbReference type="EMBL" id="JAYGII010000022">
    <property type="protein sequence ID" value="MEA5446156.1"/>
    <property type="molecule type" value="Genomic_DNA"/>
</dbReference>
<accession>A0AAP6MN62</accession>
<feature type="transmembrane region" description="Helical" evidence="1">
    <location>
        <begin position="79"/>
        <end position="98"/>
    </location>
</feature>